<comment type="caution">
    <text evidence="1">The sequence shown here is derived from an EMBL/GenBank/DDBJ whole genome shotgun (WGS) entry which is preliminary data.</text>
</comment>
<keyword evidence="2" id="KW-1185">Reference proteome</keyword>
<organism evidence="1 2">
    <name type="scientific">Penicillium italicum</name>
    <name type="common">Blue mold</name>
    <dbReference type="NCBI Taxonomy" id="40296"/>
    <lineage>
        <taxon>Eukaryota</taxon>
        <taxon>Fungi</taxon>
        <taxon>Dikarya</taxon>
        <taxon>Ascomycota</taxon>
        <taxon>Pezizomycotina</taxon>
        <taxon>Eurotiomycetes</taxon>
        <taxon>Eurotiomycetidae</taxon>
        <taxon>Eurotiales</taxon>
        <taxon>Aspergillaceae</taxon>
        <taxon>Penicillium</taxon>
    </lineage>
</organism>
<protein>
    <submittedName>
        <fullName evidence="1">Uncharacterized protein</fullName>
    </submittedName>
</protein>
<proteinExistence type="predicted"/>
<dbReference type="HOGENOM" id="CLU_2979823_0_0_1"/>
<dbReference type="EMBL" id="JQGA01000620">
    <property type="protein sequence ID" value="KGO74406.1"/>
    <property type="molecule type" value="Genomic_DNA"/>
</dbReference>
<sequence length="58" mass="6407">MVKLPHGNVKVLQCNFNGNFFSSEGSLFVHLADSIVAIHCNLLLDHNPGMLRQQMTLG</sequence>
<dbReference type="Proteomes" id="UP000030104">
    <property type="component" value="Unassembled WGS sequence"/>
</dbReference>
<reference evidence="1 2" key="1">
    <citation type="journal article" date="2015" name="Mol. Plant Microbe Interact.">
        <title>Genome, transcriptome, and functional analyses of Penicillium expansum provide new insights into secondary metabolism and pathogenicity.</title>
        <authorList>
            <person name="Ballester A.R."/>
            <person name="Marcet-Houben M."/>
            <person name="Levin E."/>
            <person name="Sela N."/>
            <person name="Selma-Lazaro C."/>
            <person name="Carmona L."/>
            <person name="Wisniewski M."/>
            <person name="Droby S."/>
            <person name="Gonzalez-Candelas L."/>
            <person name="Gabaldon T."/>
        </authorList>
    </citation>
    <scope>NUCLEOTIDE SEQUENCE [LARGE SCALE GENOMIC DNA]</scope>
    <source>
        <strain evidence="1 2">PHI-1</strain>
    </source>
</reference>
<evidence type="ECO:0000313" key="2">
    <source>
        <dbReference type="Proteomes" id="UP000030104"/>
    </source>
</evidence>
<gene>
    <name evidence="1" type="ORF">PITC_019390</name>
</gene>
<name>A0A0A2L5G6_PENIT</name>
<dbReference type="AlphaFoldDB" id="A0A0A2L5G6"/>
<evidence type="ECO:0000313" key="1">
    <source>
        <dbReference type="EMBL" id="KGO74406.1"/>
    </source>
</evidence>
<accession>A0A0A2L5G6</accession>